<gene>
    <name evidence="8" type="primary">mltA</name>
    <name evidence="8" type="ORF">Tther_01603</name>
</gene>
<dbReference type="CDD" id="cd14668">
    <property type="entry name" value="mlta_B"/>
    <property type="match status" value="1"/>
</dbReference>
<dbReference type="Proteomes" id="UP000318542">
    <property type="component" value="Unassembled WGS sequence"/>
</dbReference>
<dbReference type="GO" id="GO:0071555">
    <property type="term" value="P:cell wall organization"/>
    <property type="evidence" value="ECO:0007669"/>
    <property type="project" value="UniProtKB-KW"/>
</dbReference>
<evidence type="ECO:0000256" key="5">
    <source>
        <dbReference type="ARBA" id="ARBA00030918"/>
    </source>
</evidence>
<dbReference type="PANTHER" id="PTHR30124">
    <property type="entry name" value="MEMBRANE-BOUND LYTIC MUREIN TRANSGLYCOSYLASE A"/>
    <property type="match status" value="1"/>
</dbReference>
<dbReference type="GO" id="GO:0009253">
    <property type="term" value="P:peptidoglycan catabolic process"/>
    <property type="evidence" value="ECO:0007669"/>
    <property type="project" value="TreeGrafter"/>
</dbReference>
<dbReference type="GO" id="GO:0004553">
    <property type="term" value="F:hydrolase activity, hydrolyzing O-glycosyl compounds"/>
    <property type="evidence" value="ECO:0007669"/>
    <property type="project" value="InterPro"/>
</dbReference>
<dbReference type="PIRSF" id="PIRSF019422">
    <property type="entry name" value="MltA"/>
    <property type="match status" value="1"/>
</dbReference>
<evidence type="ECO:0000313" key="9">
    <source>
        <dbReference type="Proteomes" id="UP000318542"/>
    </source>
</evidence>
<evidence type="ECO:0000256" key="1">
    <source>
        <dbReference type="ARBA" id="ARBA00001420"/>
    </source>
</evidence>
<dbReference type="AlphaFoldDB" id="A0A554X0D6"/>
<dbReference type="CDD" id="cd14485">
    <property type="entry name" value="mltA_like_LT_A"/>
    <property type="match status" value="1"/>
</dbReference>
<dbReference type="Gene3D" id="2.40.40.10">
    <property type="entry name" value="RlpA-like domain"/>
    <property type="match status" value="2"/>
</dbReference>
<keyword evidence="9" id="KW-1185">Reference proteome</keyword>
<feature type="signal peptide" evidence="6">
    <location>
        <begin position="1"/>
        <end position="34"/>
    </location>
</feature>
<organism evidence="8 9">
    <name type="scientific">Tepidimonas thermarum</name>
    <dbReference type="NCBI Taxonomy" id="335431"/>
    <lineage>
        <taxon>Bacteria</taxon>
        <taxon>Pseudomonadati</taxon>
        <taxon>Pseudomonadota</taxon>
        <taxon>Betaproteobacteria</taxon>
        <taxon>Burkholderiales</taxon>
        <taxon>Tepidimonas</taxon>
    </lineage>
</organism>
<name>A0A554X0D6_9BURK</name>
<dbReference type="PROSITE" id="PS51257">
    <property type="entry name" value="PROKAR_LIPOPROTEIN"/>
    <property type="match status" value="1"/>
</dbReference>
<evidence type="ECO:0000256" key="6">
    <source>
        <dbReference type="SAM" id="SignalP"/>
    </source>
</evidence>
<evidence type="ECO:0000256" key="2">
    <source>
        <dbReference type="ARBA" id="ARBA00012587"/>
    </source>
</evidence>
<evidence type="ECO:0000313" key="8">
    <source>
        <dbReference type="EMBL" id="TSE29256.1"/>
    </source>
</evidence>
<dbReference type="EMBL" id="VJOL01000028">
    <property type="protein sequence ID" value="TSE29256.1"/>
    <property type="molecule type" value="Genomic_DNA"/>
</dbReference>
<comment type="catalytic activity">
    <reaction evidence="1">
        <text>Exolytic cleavage of the (1-&gt;4)-beta-glycosidic linkage between N-acetylmuramic acid (MurNAc) and N-acetylglucosamine (GlcNAc) residues in peptidoglycan, from either the reducing or the non-reducing ends of the peptidoglycan chains, with concomitant formation of a 1,6-anhydrobond in the MurNAc residue.</text>
        <dbReference type="EC" id="4.2.2.n1"/>
    </reaction>
</comment>
<dbReference type="InterPro" id="IPR010611">
    <property type="entry name" value="3D_dom"/>
</dbReference>
<dbReference type="Gene3D" id="2.40.240.50">
    <property type="entry name" value="Barwin-like endoglucanases"/>
    <property type="match status" value="1"/>
</dbReference>
<keyword evidence="3 8" id="KW-0456">Lyase</keyword>
<evidence type="ECO:0000259" key="7">
    <source>
        <dbReference type="SMART" id="SM00925"/>
    </source>
</evidence>
<keyword evidence="4" id="KW-0961">Cell wall biogenesis/degradation</keyword>
<dbReference type="PANTHER" id="PTHR30124:SF0">
    <property type="entry name" value="MEMBRANE-BOUND LYTIC MUREIN TRANSGLYCOSYLASE A"/>
    <property type="match status" value="1"/>
</dbReference>
<sequence length="443" mass="48170">MATGRAKKTWRLWRATAALAAAAIVGLMASCSSAPPAPAERVGARDGVEVSAPAPVPAAAPGGPALPLPTPADPGAASALPLIDGQQAPVLTVADAAWQTADAQPLPAPWRRGAALWQPVRWADVPGWGRDALHEAWNAWLRSCERPTPPWTRVCAEMRRLALADAAERHAWMMQRLQPYRVLAADGANRPGLLTGYYEPEFVASRLRQGPYRVPVYAPPPVLAADGRPWYSRQQIDTDPQAQALLESRVLAWLADPLDALLLQIQGSGRVRILEPDGRWTHARLAYAAHNGHPYQSVGRWLLQRGEIREGTWEAIRAWAQANPQRIDELLWSNPRVVFFREEPLDALDAQFGPRGAQGVALTPGRSVAVDRDAIPYGTPLWLVSSGPVAQLQRLVLAQDTGSAIVGAVRADFFTGWGQAAYPLAAGLKQPLQLWALWPRDAR</sequence>
<evidence type="ECO:0000256" key="3">
    <source>
        <dbReference type="ARBA" id="ARBA00023239"/>
    </source>
</evidence>
<accession>A0A554X0D6</accession>
<dbReference type="InterPro" id="IPR036908">
    <property type="entry name" value="RlpA-like_sf"/>
</dbReference>
<dbReference type="SMART" id="SM00925">
    <property type="entry name" value="MltA"/>
    <property type="match status" value="1"/>
</dbReference>
<dbReference type="InterPro" id="IPR026044">
    <property type="entry name" value="MltA"/>
</dbReference>
<dbReference type="GO" id="GO:0009254">
    <property type="term" value="P:peptidoglycan turnover"/>
    <property type="evidence" value="ECO:0007669"/>
    <property type="project" value="InterPro"/>
</dbReference>
<dbReference type="Pfam" id="PF03562">
    <property type="entry name" value="MltA"/>
    <property type="match status" value="1"/>
</dbReference>
<comment type="caution">
    <text evidence="8">The sequence shown here is derived from an EMBL/GenBank/DDBJ whole genome shotgun (WGS) entry which is preliminary data.</text>
</comment>
<dbReference type="EC" id="4.2.2.n1" evidence="2"/>
<dbReference type="Pfam" id="PF06725">
    <property type="entry name" value="3D"/>
    <property type="match status" value="1"/>
</dbReference>
<dbReference type="SUPFAM" id="SSF50685">
    <property type="entry name" value="Barwin-like endoglucanases"/>
    <property type="match status" value="1"/>
</dbReference>
<feature type="domain" description="Lytic transglycosylase MltA" evidence="7">
    <location>
        <begin position="201"/>
        <end position="341"/>
    </location>
</feature>
<evidence type="ECO:0000256" key="4">
    <source>
        <dbReference type="ARBA" id="ARBA00023316"/>
    </source>
</evidence>
<reference evidence="8 9" key="1">
    <citation type="submission" date="2019-07" db="EMBL/GenBank/DDBJ databases">
        <title>Tepidimonas thermarum AA-1 draft genome.</title>
        <authorList>
            <person name="Da Costa M.S."/>
            <person name="Froufe H.J.C."/>
            <person name="Egas C."/>
            <person name="Albuquerque L."/>
        </authorList>
    </citation>
    <scope>NUCLEOTIDE SEQUENCE [LARGE SCALE GENOMIC DNA]</scope>
    <source>
        <strain evidence="8 9">AA-1</strain>
    </source>
</reference>
<protein>
    <recommendedName>
        <fullName evidence="2">peptidoglycan lytic exotransglycosylase</fullName>
        <ecNumber evidence="2">4.2.2.n1</ecNumber>
    </recommendedName>
    <alternativeName>
        <fullName evidence="5">Murein hydrolase A</fullName>
    </alternativeName>
</protein>
<proteinExistence type="predicted"/>
<feature type="chain" id="PRO_5021796623" description="peptidoglycan lytic exotransglycosylase" evidence="6">
    <location>
        <begin position="35"/>
        <end position="443"/>
    </location>
</feature>
<keyword evidence="6" id="KW-0732">Signal</keyword>
<dbReference type="GO" id="GO:0019867">
    <property type="term" value="C:outer membrane"/>
    <property type="evidence" value="ECO:0007669"/>
    <property type="project" value="InterPro"/>
</dbReference>
<dbReference type="InterPro" id="IPR005300">
    <property type="entry name" value="MltA_B"/>
</dbReference>
<dbReference type="GO" id="GO:0008933">
    <property type="term" value="F:peptidoglycan lytic transglycosylase activity"/>
    <property type="evidence" value="ECO:0007669"/>
    <property type="project" value="TreeGrafter"/>
</dbReference>